<name>A0A4P6JR42_KTERU</name>
<dbReference type="EMBL" id="CP035758">
    <property type="protein sequence ID" value="QBD77660.1"/>
    <property type="molecule type" value="Genomic_DNA"/>
</dbReference>
<organism evidence="1 2">
    <name type="scientific">Ktedonosporobacter rubrisoli</name>
    <dbReference type="NCBI Taxonomy" id="2509675"/>
    <lineage>
        <taxon>Bacteria</taxon>
        <taxon>Bacillati</taxon>
        <taxon>Chloroflexota</taxon>
        <taxon>Ktedonobacteria</taxon>
        <taxon>Ktedonobacterales</taxon>
        <taxon>Ktedonosporobacteraceae</taxon>
        <taxon>Ktedonosporobacter</taxon>
    </lineage>
</organism>
<dbReference type="RefSeq" id="WP_129888714.1">
    <property type="nucleotide sequence ID" value="NZ_CP035758.1"/>
</dbReference>
<protein>
    <submittedName>
        <fullName evidence="1">Uncharacterized protein</fullName>
    </submittedName>
</protein>
<accession>A0A4P6JR42</accession>
<sequence>MCIVIPEGVAERDHLPEWIVILASLHPLLVQVITGLCLTYSAHQMPQVDTLKTRQICLAPLLRRGDAGARPERGPHGARLS</sequence>
<gene>
    <name evidence="1" type="ORF">EPA93_17330</name>
</gene>
<reference evidence="1 2" key="1">
    <citation type="submission" date="2019-01" db="EMBL/GenBank/DDBJ databases">
        <title>Ktedonosporobacter rubrisoli SCAWS-G2.</title>
        <authorList>
            <person name="Huang Y."/>
            <person name="Yan B."/>
        </authorList>
    </citation>
    <scope>NUCLEOTIDE SEQUENCE [LARGE SCALE GENOMIC DNA]</scope>
    <source>
        <strain evidence="1 2">SCAWS-G2</strain>
    </source>
</reference>
<dbReference type="Proteomes" id="UP000290365">
    <property type="component" value="Chromosome"/>
</dbReference>
<evidence type="ECO:0000313" key="2">
    <source>
        <dbReference type="Proteomes" id="UP000290365"/>
    </source>
</evidence>
<dbReference type="KEGG" id="kbs:EPA93_17330"/>
<proteinExistence type="predicted"/>
<keyword evidence="2" id="KW-1185">Reference proteome</keyword>
<evidence type="ECO:0000313" key="1">
    <source>
        <dbReference type="EMBL" id="QBD77660.1"/>
    </source>
</evidence>
<dbReference type="AlphaFoldDB" id="A0A4P6JR42"/>